<dbReference type="SUPFAM" id="SSF47413">
    <property type="entry name" value="lambda repressor-like DNA-binding domains"/>
    <property type="match status" value="1"/>
</dbReference>
<evidence type="ECO:0000313" key="3">
    <source>
        <dbReference type="EMBL" id="GFJ86384.1"/>
    </source>
</evidence>
<feature type="region of interest" description="Disordered" evidence="1">
    <location>
        <begin position="126"/>
        <end position="153"/>
    </location>
</feature>
<dbReference type="Pfam" id="PF13560">
    <property type="entry name" value="HTH_31"/>
    <property type="match status" value="1"/>
</dbReference>
<dbReference type="InterPro" id="IPR010982">
    <property type="entry name" value="Lambda_DNA-bd_dom_sf"/>
</dbReference>
<dbReference type="GO" id="GO:0003677">
    <property type="term" value="F:DNA binding"/>
    <property type="evidence" value="ECO:0007669"/>
    <property type="project" value="InterPro"/>
</dbReference>
<name>A0A6V8KRA8_9ACTN</name>
<protein>
    <recommendedName>
        <fullName evidence="2">HTH cro/C1-type domain-containing protein</fullName>
    </recommendedName>
</protein>
<accession>A0A6V8KRA8</accession>
<dbReference type="CDD" id="cd00093">
    <property type="entry name" value="HTH_XRE"/>
    <property type="match status" value="1"/>
</dbReference>
<dbReference type="EMBL" id="BLPG01000001">
    <property type="protein sequence ID" value="GFJ86384.1"/>
    <property type="molecule type" value="Genomic_DNA"/>
</dbReference>
<dbReference type="InterPro" id="IPR001387">
    <property type="entry name" value="Cro/C1-type_HTH"/>
</dbReference>
<feature type="domain" description="HTH cro/C1-type" evidence="2">
    <location>
        <begin position="80"/>
        <end position="114"/>
    </location>
</feature>
<comment type="caution">
    <text evidence="3">The sequence shown here is derived from an EMBL/GenBank/DDBJ whole genome shotgun (WGS) entry which is preliminary data.</text>
</comment>
<keyword evidence="4" id="KW-1185">Reference proteome</keyword>
<reference evidence="3 4" key="2">
    <citation type="submission" date="2020-03" db="EMBL/GenBank/DDBJ databases">
        <authorList>
            <person name="Ichikawa N."/>
            <person name="Kimura A."/>
            <person name="Kitahashi Y."/>
            <person name="Uohara A."/>
        </authorList>
    </citation>
    <scope>NUCLEOTIDE SEQUENCE [LARGE SCALE GENOMIC DNA]</scope>
    <source>
        <strain evidence="3 4">NBRC 108638</strain>
    </source>
</reference>
<evidence type="ECO:0000256" key="1">
    <source>
        <dbReference type="SAM" id="MobiDB-lite"/>
    </source>
</evidence>
<reference evidence="3 4" key="1">
    <citation type="submission" date="2020-03" db="EMBL/GenBank/DDBJ databases">
        <title>Whole genome shotgun sequence of Phytohabitans rumicis NBRC 108638.</title>
        <authorList>
            <person name="Komaki H."/>
            <person name="Tamura T."/>
        </authorList>
    </citation>
    <scope>NUCLEOTIDE SEQUENCE [LARGE SCALE GENOMIC DNA]</scope>
    <source>
        <strain evidence="3 4">NBRC 108638</strain>
    </source>
</reference>
<feature type="compositionally biased region" description="Basic and acidic residues" evidence="1">
    <location>
        <begin position="131"/>
        <end position="148"/>
    </location>
</feature>
<sequence>MVNLLEPDDLLRPVPTLGRKRGGVGMGDVHDPLSVPASFWTRADVAGALSSRDVGALFTLLRRYVGASQHRIGVAVDIEQGTVSKIVKGKRSVVAIDVLERIANGLGMPDTARCMLGLAPTGLALPGTGADSRDGDQDDRSGSRDRPARHVKAANHRLDRLIHEAGMSRAALARYVNELGVPAGLDLSYDYTSVYRWINKGERPRNPTPRLIASILMQRLRRPISVADIGMGDVEDAASSEPVCVASVPPVWVSVSAGGAIEVVCPDDAAGPVAIVARGIRVLIDTSGMDPAPVTPAVVDEPSLPGGARVYSLAERRAR</sequence>
<proteinExistence type="predicted"/>
<dbReference type="Proteomes" id="UP000482960">
    <property type="component" value="Unassembled WGS sequence"/>
</dbReference>
<evidence type="ECO:0000313" key="4">
    <source>
        <dbReference type="Proteomes" id="UP000482960"/>
    </source>
</evidence>
<organism evidence="3 4">
    <name type="scientific">Phytohabitans rumicis</name>
    <dbReference type="NCBI Taxonomy" id="1076125"/>
    <lineage>
        <taxon>Bacteria</taxon>
        <taxon>Bacillati</taxon>
        <taxon>Actinomycetota</taxon>
        <taxon>Actinomycetes</taxon>
        <taxon>Micromonosporales</taxon>
        <taxon>Micromonosporaceae</taxon>
    </lineage>
</organism>
<gene>
    <name evidence="3" type="ORF">Prum_000260</name>
</gene>
<evidence type="ECO:0000259" key="2">
    <source>
        <dbReference type="PROSITE" id="PS50943"/>
    </source>
</evidence>
<dbReference type="AlphaFoldDB" id="A0A6V8KRA8"/>
<dbReference type="PROSITE" id="PS50943">
    <property type="entry name" value="HTH_CROC1"/>
    <property type="match status" value="1"/>
</dbReference>